<dbReference type="PANTHER" id="PTHR10913">
    <property type="entry name" value="FOLLISTATIN-RELATED"/>
    <property type="match status" value="1"/>
</dbReference>
<feature type="domain" description="Kazal-like" evidence="4">
    <location>
        <begin position="139"/>
        <end position="186"/>
    </location>
</feature>
<proteinExistence type="predicted"/>
<organism evidence="5 6">
    <name type="scientific">Hydra vulgaris</name>
    <name type="common">Hydra</name>
    <name type="synonym">Hydra attenuata</name>
    <dbReference type="NCBI Taxonomy" id="6087"/>
    <lineage>
        <taxon>Eukaryota</taxon>
        <taxon>Metazoa</taxon>
        <taxon>Cnidaria</taxon>
        <taxon>Hydrozoa</taxon>
        <taxon>Hydroidolina</taxon>
        <taxon>Anthoathecata</taxon>
        <taxon>Aplanulata</taxon>
        <taxon>Hydridae</taxon>
        <taxon>Hydra</taxon>
    </lineage>
</organism>
<dbReference type="PROSITE" id="PS51465">
    <property type="entry name" value="KAZAL_2"/>
    <property type="match status" value="3"/>
</dbReference>
<evidence type="ECO:0000313" key="6">
    <source>
        <dbReference type="RefSeq" id="XP_065666414.1"/>
    </source>
</evidence>
<dbReference type="SMART" id="SM00280">
    <property type="entry name" value="KAZAL"/>
    <property type="match status" value="3"/>
</dbReference>
<evidence type="ECO:0000313" key="5">
    <source>
        <dbReference type="Proteomes" id="UP001652625"/>
    </source>
</evidence>
<keyword evidence="1 6" id="KW-0646">Protease inhibitor</keyword>
<gene>
    <name evidence="6" type="primary">LOC100206928</name>
</gene>
<evidence type="ECO:0000256" key="2">
    <source>
        <dbReference type="ARBA" id="ARBA00022900"/>
    </source>
</evidence>
<evidence type="ECO:0000259" key="4">
    <source>
        <dbReference type="PROSITE" id="PS51465"/>
    </source>
</evidence>
<evidence type="ECO:0000256" key="3">
    <source>
        <dbReference type="ARBA" id="ARBA00023157"/>
    </source>
</evidence>
<dbReference type="Pfam" id="PF00050">
    <property type="entry name" value="Kazal_1"/>
    <property type="match status" value="1"/>
</dbReference>
<dbReference type="Proteomes" id="UP001652625">
    <property type="component" value="Chromosome 11"/>
</dbReference>
<reference evidence="6" key="1">
    <citation type="submission" date="2025-08" db="UniProtKB">
        <authorList>
            <consortium name="RefSeq"/>
        </authorList>
    </citation>
    <scope>IDENTIFICATION</scope>
</reference>
<dbReference type="SUPFAM" id="SSF100895">
    <property type="entry name" value="Kazal-type serine protease inhibitors"/>
    <property type="match status" value="3"/>
</dbReference>
<sequence>MSELKLFVKSFGKMKKYFFLLLLVIICFQYINSRCPIPCNKEEQHLCGSDGNTYLNECELRKKACSIKKAIVAVRSGKCLKNDFKCLNQCGRMMKPVCGSDGNVYANECLMIMKNCEKNKTVSTTLKNNMNNDKDLCKDCKWPCPQNVTTVCGSDNMTYDNECELNKHACKTRTAIIIVHYGNCLD</sequence>
<dbReference type="Pfam" id="PF07648">
    <property type="entry name" value="Kazal_2"/>
    <property type="match status" value="2"/>
</dbReference>
<dbReference type="InterPro" id="IPR036058">
    <property type="entry name" value="Kazal_dom_sf"/>
</dbReference>
<accession>A0ABM4CWU3</accession>
<protein>
    <submittedName>
        <fullName evidence="6">Double-headed protease inhibitor, submandibular gland</fullName>
    </submittedName>
</protein>
<feature type="domain" description="Kazal-like" evidence="4">
    <location>
        <begin position="82"/>
        <end position="135"/>
    </location>
</feature>
<dbReference type="GeneID" id="100206928"/>
<dbReference type="GO" id="GO:0030414">
    <property type="term" value="F:peptidase inhibitor activity"/>
    <property type="evidence" value="ECO:0007669"/>
    <property type="project" value="UniProtKB-KW"/>
</dbReference>
<dbReference type="RefSeq" id="XP_065666414.1">
    <property type="nucleotide sequence ID" value="XM_065810342.1"/>
</dbReference>
<keyword evidence="3" id="KW-1015">Disulfide bond</keyword>
<dbReference type="InterPro" id="IPR002350">
    <property type="entry name" value="Kazal_dom"/>
</dbReference>
<keyword evidence="5" id="KW-1185">Reference proteome</keyword>
<name>A0ABM4CWU3_HYDVU</name>
<dbReference type="CDD" id="cd00104">
    <property type="entry name" value="KAZAL_FS"/>
    <property type="match status" value="2"/>
</dbReference>
<dbReference type="Gene3D" id="3.30.60.30">
    <property type="match status" value="3"/>
</dbReference>
<feature type="domain" description="Kazal-like" evidence="4">
    <location>
        <begin position="29"/>
        <end position="81"/>
    </location>
</feature>
<keyword evidence="2" id="KW-0722">Serine protease inhibitor</keyword>
<dbReference type="InterPro" id="IPR050653">
    <property type="entry name" value="Prot_Inhib_GrowthFact_Antg"/>
</dbReference>
<evidence type="ECO:0000256" key="1">
    <source>
        <dbReference type="ARBA" id="ARBA00022690"/>
    </source>
</evidence>
<dbReference type="PANTHER" id="PTHR10913:SF45">
    <property type="entry name" value="FOLLISTATIN, ISOFORM A-RELATED"/>
    <property type="match status" value="1"/>
</dbReference>